<dbReference type="Pfam" id="PF04172">
    <property type="entry name" value="LrgB"/>
    <property type="match status" value="1"/>
</dbReference>
<feature type="transmembrane region" description="Helical" evidence="5">
    <location>
        <begin position="35"/>
        <end position="54"/>
    </location>
</feature>
<proteinExistence type="predicted"/>
<dbReference type="InParanoid" id="E6W5D7"/>
<feature type="transmembrane region" description="Helical" evidence="5">
    <location>
        <begin position="148"/>
        <end position="171"/>
    </location>
</feature>
<sequence length="233" mass="24476">MMEWVLESSLLWLGITITAFLLGSWLNIKARRNALVNPALISIFLVCVALVATGVSHEEYFASVSLIHFLLGPATVALAIPLYDQFAQIRRLLVPIMVACLCGLTVCAVSAVAIGMYFDQSRELLISLAPKSVTTPIAMGISETLGGLGSLTAALVIITGVSGSIVGPLVLKLIREKDENTQGFTMGLVAHGFGTAYAFSISPAAGAFAGLAMGLTGLFSAFLLPLFLQLMGV</sequence>
<dbReference type="STRING" id="653733.Selin_0109"/>
<dbReference type="eggNOG" id="COG1346">
    <property type="taxonomic scope" value="Bacteria"/>
</dbReference>
<organism evidence="6 7">
    <name type="scientific">Desulfurispirillum indicum (strain ATCC BAA-1389 / DSM 22839 / S5)</name>
    <dbReference type="NCBI Taxonomy" id="653733"/>
    <lineage>
        <taxon>Bacteria</taxon>
        <taxon>Pseudomonadati</taxon>
        <taxon>Chrysiogenota</taxon>
        <taxon>Chrysiogenia</taxon>
        <taxon>Chrysiogenales</taxon>
        <taxon>Chrysiogenaceae</taxon>
        <taxon>Desulfurispirillum</taxon>
    </lineage>
</organism>
<dbReference type="OrthoDB" id="9811701at2"/>
<keyword evidence="7" id="KW-1185">Reference proteome</keyword>
<evidence type="ECO:0000313" key="6">
    <source>
        <dbReference type="EMBL" id="ADU64868.1"/>
    </source>
</evidence>
<dbReference type="PANTHER" id="PTHR30249">
    <property type="entry name" value="PUTATIVE SEROTONIN TRANSPORTER"/>
    <property type="match status" value="1"/>
</dbReference>
<keyword evidence="2 5" id="KW-0812">Transmembrane</keyword>
<feature type="transmembrane region" description="Helical" evidence="5">
    <location>
        <begin position="60"/>
        <end position="80"/>
    </location>
</feature>
<reference evidence="6 7" key="1">
    <citation type="submission" date="2010-12" db="EMBL/GenBank/DDBJ databases">
        <title>Complete sequence of Desulfurispirillum indicum S5.</title>
        <authorList>
            <consortium name="US DOE Joint Genome Institute"/>
            <person name="Lucas S."/>
            <person name="Copeland A."/>
            <person name="Lapidus A."/>
            <person name="Cheng J.-F."/>
            <person name="Goodwin L."/>
            <person name="Pitluck S."/>
            <person name="Chertkov O."/>
            <person name="Held B."/>
            <person name="Detter J.C."/>
            <person name="Han C."/>
            <person name="Tapia R."/>
            <person name="Land M."/>
            <person name="Hauser L."/>
            <person name="Kyrpides N."/>
            <person name="Ivanova N."/>
            <person name="Mikhailova N."/>
            <person name="Haggblom M."/>
            <person name="Rauschenbach I."/>
            <person name="Bini E."/>
            <person name="Woyke T."/>
        </authorList>
    </citation>
    <scope>NUCLEOTIDE SEQUENCE [LARGE SCALE GENOMIC DNA]</scope>
    <source>
        <strain evidence="7">ATCC BAA-1389 / DSM 22839 / S5</strain>
    </source>
</reference>
<evidence type="ECO:0000313" key="7">
    <source>
        <dbReference type="Proteomes" id="UP000002572"/>
    </source>
</evidence>
<evidence type="ECO:0000256" key="4">
    <source>
        <dbReference type="ARBA" id="ARBA00023136"/>
    </source>
</evidence>
<dbReference type="RefSeq" id="WP_013504757.1">
    <property type="nucleotide sequence ID" value="NC_014836.1"/>
</dbReference>
<evidence type="ECO:0000256" key="5">
    <source>
        <dbReference type="SAM" id="Phobius"/>
    </source>
</evidence>
<dbReference type="InterPro" id="IPR007300">
    <property type="entry name" value="CidB/LrgB"/>
</dbReference>
<feature type="transmembrane region" description="Helical" evidence="5">
    <location>
        <begin position="183"/>
        <end position="201"/>
    </location>
</feature>
<feature type="transmembrane region" description="Helical" evidence="5">
    <location>
        <begin position="12"/>
        <end position="28"/>
    </location>
</feature>
<dbReference type="KEGG" id="din:Selin_0109"/>
<dbReference type="HOGENOM" id="CLU_082099_0_1_0"/>
<dbReference type="EMBL" id="CP002432">
    <property type="protein sequence ID" value="ADU64868.1"/>
    <property type="molecule type" value="Genomic_DNA"/>
</dbReference>
<feature type="transmembrane region" description="Helical" evidence="5">
    <location>
        <begin position="92"/>
        <end position="118"/>
    </location>
</feature>
<evidence type="ECO:0000256" key="1">
    <source>
        <dbReference type="ARBA" id="ARBA00004141"/>
    </source>
</evidence>
<keyword evidence="4 5" id="KW-0472">Membrane</keyword>
<name>E6W5D7_DESIS</name>
<comment type="subcellular location">
    <subcellularLocation>
        <location evidence="1">Membrane</location>
        <topology evidence="1">Multi-pass membrane protein</topology>
    </subcellularLocation>
</comment>
<keyword evidence="3 5" id="KW-1133">Transmembrane helix</keyword>
<evidence type="ECO:0000256" key="3">
    <source>
        <dbReference type="ARBA" id="ARBA00022989"/>
    </source>
</evidence>
<accession>E6W5D7</accession>
<evidence type="ECO:0000256" key="2">
    <source>
        <dbReference type="ARBA" id="ARBA00022692"/>
    </source>
</evidence>
<dbReference type="Proteomes" id="UP000002572">
    <property type="component" value="Chromosome"/>
</dbReference>
<feature type="transmembrane region" description="Helical" evidence="5">
    <location>
        <begin position="207"/>
        <end position="228"/>
    </location>
</feature>
<dbReference type="GO" id="GO:0016020">
    <property type="term" value="C:membrane"/>
    <property type="evidence" value="ECO:0007669"/>
    <property type="project" value="UniProtKB-SubCell"/>
</dbReference>
<dbReference type="FunCoup" id="E6W5D7">
    <property type="interactions" value="33"/>
</dbReference>
<dbReference type="AlphaFoldDB" id="E6W5D7"/>
<protein>
    <submittedName>
        <fullName evidence="6">LrgB family protein</fullName>
    </submittedName>
</protein>
<gene>
    <name evidence="6" type="ordered locus">Selin_0109</name>
</gene>
<dbReference type="PANTHER" id="PTHR30249:SF0">
    <property type="entry name" value="PLASTIDAL GLYCOLATE_GLYCERATE TRANSLOCATOR 1, CHLOROPLASTIC"/>
    <property type="match status" value="1"/>
</dbReference>